<evidence type="ECO:0000313" key="1">
    <source>
        <dbReference type="EMBL" id="REC68674.1"/>
    </source>
</evidence>
<keyword evidence="2" id="KW-1185">Reference proteome</keyword>
<accession>A0A3D9CSG1</accession>
<organism evidence="1 2">
    <name type="scientific">Epilithonimonas hispanica</name>
    <dbReference type="NCBI Taxonomy" id="358687"/>
    <lineage>
        <taxon>Bacteria</taxon>
        <taxon>Pseudomonadati</taxon>
        <taxon>Bacteroidota</taxon>
        <taxon>Flavobacteriia</taxon>
        <taxon>Flavobacteriales</taxon>
        <taxon>Weeksellaceae</taxon>
        <taxon>Chryseobacterium group</taxon>
        <taxon>Epilithonimonas</taxon>
    </lineage>
</organism>
<evidence type="ECO:0008006" key="3">
    <source>
        <dbReference type="Google" id="ProtNLM"/>
    </source>
</evidence>
<dbReference type="EMBL" id="QNUG01000031">
    <property type="protein sequence ID" value="REC68674.1"/>
    <property type="molecule type" value="Genomic_DNA"/>
</dbReference>
<dbReference type="AlphaFoldDB" id="A0A3D9CSG1"/>
<dbReference type="RefSeq" id="WP_116036155.1">
    <property type="nucleotide sequence ID" value="NZ_JBHLVV010000009.1"/>
</dbReference>
<proteinExistence type="predicted"/>
<dbReference type="OrthoDB" id="9758472at2"/>
<protein>
    <recommendedName>
        <fullName evidence="3">TonB-dependent receptor</fullName>
    </recommendedName>
</protein>
<evidence type="ECO:0000313" key="2">
    <source>
        <dbReference type="Proteomes" id="UP000256326"/>
    </source>
</evidence>
<name>A0A3D9CSG1_9FLAO</name>
<comment type="caution">
    <text evidence="1">The sequence shown here is derived from an EMBL/GenBank/DDBJ whole genome shotgun (WGS) entry which is preliminary data.</text>
</comment>
<gene>
    <name evidence="1" type="ORF">DRF58_13315</name>
</gene>
<dbReference type="Proteomes" id="UP000256326">
    <property type="component" value="Unassembled WGS sequence"/>
</dbReference>
<reference evidence="1 2" key="1">
    <citation type="journal article" date="2006" name="Int. J. Syst. Evol. Microbiol.">
        <title>Chryseobacterium hispanicum sp. nov., isolated from the drinking water distribution system of Sevilla, Spain.</title>
        <authorList>
            <person name="Gallego V."/>
            <person name="Garcia M.T."/>
            <person name="Ventosa A."/>
        </authorList>
    </citation>
    <scope>NUCLEOTIDE SEQUENCE [LARGE SCALE GENOMIC DNA]</scope>
    <source>
        <strain evidence="1 2">KCTC 22104</strain>
    </source>
</reference>
<sequence length="92" mass="10529">MNSYFTALNIGSRQDKFYIMGSASFLNVDNYLSSRKFDRTPLQPSLERVNFKFMDVRLSAKFGYTPNKTDEYSFSIISQNADKDIASAIYLG</sequence>